<reference evidence="9 10" key="1">
    <citation type="submission" date="2016-10" db="EMBL/GenBank/DDBJ databases">
        <title>Genome sequence of the ascomycete fungus Penicillium subrubescens.</title>
        <authorList>
            <person name="De Vries R.P."/>
            <person name="Peng M."/>
            <person name="Dilokpimol A."/>
            <person name="Hilden K."/>
            <person name="Makela M.R."/>
            <person name="Grigoriev I."/>
            <person name="Riley R."/>
            <person name="Granchi Z."/>
        </authorList>
    </citation>
    <scope>NUCLEOTIDE SEQUENCE [LARGE SCALE GENOMIC DNA]</scope>
    <source>
        <strain evidence="9 10">CBS 132785</strain>
    </source>
</reference>
<dbReference type="GO" id="GO:0003677">
    <property type="term" value="F:DNA binding"/>
    <property type="evidence" value="ECO:0007669"/>
    <property type="project" value="UniProtKB-KW"/>
</dbReference>
<name>A0A1Q5STY6_9EURO</name>
<accession>A0A1Q5STY6</accession>
<dbReference type="Pfam" id="PF00172">
    <property type="entry name" value="Zn_clus"/>
    <property type="match status" value="1"/>
</dbReference>
<feature type="domain" description="Zn(2)-C6 fungal-type" evidence="8">
    <location>
        <begin position="4"/>
        <end position="33"/>
    </location>
</feature>
<dbReference type="SUPFAM" id="SSF57701">
    <property type="entry name" value="Zn2/Cys6 DNA-binding domain"/>
    <property type="match status" value="1"/>
</dbReference>
<keyword evidence="2" id="KW-0479">Metal-binding</keyword>
<keyword evidence="7" id="KW-0539">Nucleus</keyword>
<dbReference type="EMBL" id="MNBE01000747">
    <property type="protein sequence ID" value="OKO91471.1"/>
    <property type="molecule type" value="Genomic_DNA"/>
</dbReference>
<evidence type="ECO:0000313" key="9">
    <source>
        <dbReference type="EMBL" id="OKO91471.1"/>
    </source>
</evidence>
<evidence type="ECO:0000256" key="4">
    <source>
        <dbReference type="ARBA" id="ARBA00023015"/>
    </source>
</evidence>
<organism evidence="9 10">
    <name type="scientific">Penicillium subrubescens</name>
    <dbReference type="NCBI Taxonomy" id="1316194"/>
    <lineage>
        <taxon>Eukaryota</taxon>
        <taxon>Fungi</taxon>
        <taxon>Dikarya</taxon>
        <taxon>Ascomycota</taxon>
        <taxon>Pezizomycotina</taxon>
        <taxon>Eurotiomycetes</taxon>
        <taxon>Eurotiomycetidae</taxon>
        <taxon>Eurotiales</taxon>
        <taxon>Aspergillaceae</taxon>
        <taxon>Penicillium</taxon>
    </lineage>
</organism>
<dbReference type="Proteomes" id="UP000186955">
    <property type="component" value="Unassembled WGS sequence"/>
</dbReference>
<keyword evidence="10" id="KW-1185">Reference proteome</keyword>
<dbReference type="AlphaFoldDB" id="A0A1Q5STY6"/>
<dbReference type="InterPro" id="IPR050797">
    <property type="entry name" value="Carb_Metab_Trans_Reg"/>
</dbReference>
<dbReference type="GO" id="GO:0005634">
    <property type="term" value="C:nucleus"/>
    <property type="evidence" value="ECO:0007669"/>
    <property type="project" value="UniProtKB-SubCell"/>
</dbReference>
<dbReference type="CDD" id="cd00067">
    <property type="entry name" value="GAL4"/>
    <property type="match status" value="1"/>
</dbReference>
<evidence type="ECO:0000256" key="6">
    <source>
        <dbReference type="ARBA" id="ARBA00023163"/>
    </source>
</evidence>
<evidence type="ECO:0000256" key="7">
    <source>
        <dbReference type="ARBA" id="ARBA00023242"/>
    </source>
</evidence>
<evidence type="ECO:0000259" key="8">
    <source>
        <dbReference type="PROSITE" id="PS50048"/>
    </source>
</evidence>
<dbReference type="GO" id="GO:0008270">
    <property type="term" value="F:zinc ion binding"/>
    <property type="evidence" value="ECO:0007669"/>
    <property type="project" value="InterPro"/>
</dbReference>
<evidence type="ECO:0000256" key="3">
    <source>
        <dbReference type="ARBA" id="ARBA00022833"/>
    </source>
</evidence>
<keyword evidence="5" id="KW-0238">DNA-binding</keyword>
<dbReference type="InterPro" id="IPR001138">
    <property type="entry name" value="Zn2Cys6_DnaBD"/>
</dbReference>
<dbReference type="CDD" id="cd12148">
    <property type="entry name" value="fungal_TF_MHR"/>
    <property type="match status" value="1"/>
</dbReference>
<dbReference type="PROSITE" id="PS50048">
    <property type="entry name" value="ZN2_CY6_FUNGAL_2"/>
    <property type="match status" value="1"/>
</dbReference>
<proteinExistence type="predicted"/>
<sequence>MASPCDGCFVRRVKCDRQRPCQTCLMRQQTCTYLRVRKRPGPKGPRSDTTCKIEEIQRGATADVEMVTPAAESPVLHASNSRIPISTYYAVFDVFQARVHDIWPIADIEQLKCQLQNSDNDPLSHALAAALCAATLAQLRLGLTPNPCPRDLSATAEDFAKECLRIRLEHHYHQKPSLEALITSVFLHMYYANRDQITPATISLREAITYADLLHLGHTPPSDQAQSKKWQRELRCYWILFVTESISDIQQQIQVRMPRLEVTSEIQYVDILTTSAWVRSLLWQYSASRFMLSSSTSIEPLSFEYPLLIAKDYLECLSHVSIESLRSHGYGMSAFML</sequence>
<comment type="caution">
    <text evidence="9">The sequence shown here is derived from an EMBL/GenBank/DDBJ whole genome shotgun (WGS) entry which is preliminary data.</text>
</comment>
<dbReference type="GO" id="GO:0000981">
    <property type="term" value="F:DNA-binding transcription factor activity, RNA polymerase II-specific"/>
    <property type="evidence" value="ECO:0007669"/>
    <property type="project" value="InterPro"/>
</dbReference>
<keyword evidence="6" id="KW-0804">Transcription</keyword>
<dbReference type="PANTHER" id="PTHR31668:SF18">
    <property type="entry name" value="MALTOSE FERMENTATION REGULATORY PROTEIN MAL13-RELATED"/>
    <property type="match status" value="1"/>
</dbReference>
<gene>
    <name evidence="9" type="ORF">PENSUB_13083</name>
</gene>
<evidence type="ECO:0000256" key="1">
    <source>
        <dbReference type="ARBA" id="ARBA00004123"/>
    </source>
</evidence>
<keyword evidence="4" id="KW-0805">Transcription regulation</keyword>
<protein>
    <recommendedName>
        <fullName evidence="8">Zn(2)-C6 fungal-type domain-containing protein</fullName>
    </recommendedName>
</protein>
<dbReference type="InterPro" id="IPR036864">
    <property type="entry name" value="Zn2-C6_fun-type_DNA-bd_sf"/>
</dbReference>
<evidence type="ECO:0000256" key="5">
    <source>
        <dbReference type="ARBA" id="ARBA00023125"/>
    </source>
</evidence>
<evidence type="ECO:0000313" key="10">
    <source>
        <dbReference type="Proteomes" id="UP000186955"/>
    </source>
</evidence>
<dbReference type="SMART" id="SM00066">
    <property type="entry name" value="GAL4"/>
    <property type="match status" value="1"/>
</dbReference>
<evidence type="ECO:0000256" key="2">
    <source>
        <dbReference type="ARBA" id="ARBA00022723"/>
    </source>
</evidence>
<comment type="subcellular location">
    <subcellularLocation>
        <location evidence="1">Nucleus</location>
    </subcellularLocation>
</comment>
<keyword evidence="3" id="KW-0862">Zinc</keyword>
<dbReference type="PANTHER" id="PTHR31668">
    <property type="entry name" value="GLUCOSE TRANSPORT TRANSCRIPTION REGULATOR RGT1-RELATED-RELATED"/>
    <property type="match status" value="1"/>
</dbReference>
<dbReference type="Gene3D" id="4.10.240.10">
    <property type="entry name" value="Zn(2)-C6 fungal-type DNA-binding domain"/>
    <property type="match status" value="1"/>
</dbReference>